<keyword evidence="2" id="KW-1185">Reference proteome</keyword>
<protein>
    <submittedName>
        <fullName evidence="1">Uncharacterized protein</fullName>
    </submittedName>
</protein>
<evidence type="ECO:0000313" key="2">
    <source>
        <dbReference type="Proteomes" id="UP000821865"/>
    </source>
</evidence>
<dbReference type="EMBL" id="CM023470">
    <property type="protein sequence ID" value="KAH7979818.1"/>
    <property type="molecule type" value="Genomic_DNA"/>
</dbReference>
<proteinExistence type="predicted"/>
<comment type="caution">
    <text evidence="1">The sequence shown here is derived from an EMBL/GenBank/DDBJ whole genome shotgun (WGS) entry which is preliminary data.</text>
</comment>
<gene>
    <name evidence="1" type="ORF">HPB49_011391</name>
</gene>
<sequence length="454" mass="50604">MPEYTLTGFDEFFEGRRVSFVGHFPPIRVCSVCGVVPSRSMLLPCRHVVCYACRARVTSRSLWMPPGGRTSHGCPLDGSTFTRSSVTWLQLQQGELERCRVYCLNGVGRCDFVGRLADLKEHFFVCLSAEVECAACNQRFCRRDAVAHCRHCSGASKKSTTGNVEGFQSVIERLAGIREELQELQERSTASVDRDAVVGSTNSIMVKLARLQAELELVKVKANSNDSVEHVDRSSPMAVQKAPVAHGPFRAASEVGGFVTTYAFHEVYSTRAVLRSLRYHSEMSDAYTVGGYTFKTALEFFKEQDAELALTFRLHLVDGVWNDCVAWPFDKKVAIVLAHPTKEDRDLRFSVPMNDSDMIKKPAPDARNVGARTSNESALEENRRGRFHSQRHLVRGGRDCVSFVAPASVGAAEPYTCVKVLQSPFGRGLVREFETFMRFLEHANKSLRSRGALV</sequence>
<name>A0ACB8DZN8_DERSI</name>
<evidence type="ECO:0000313" key="1">
    <source>
        <dbReference type="EMBL" id="KAH7979818.1"/>
    </source>
</evidence>
<organism evidence="1 2">
    <name type="scientific">Dermacentor silvarum</name>
    <name type="common">Tick</name>
    <dbReference type="NCBI Taxonomy" id="543639"/>
    <lineage>
        <taxon>Eukaryota</taxon>
        <taxon>Metazoa</taxon>
        <taxon>Ecdysozoa</taxon>
        <taxon>Arthropoda</taxon>
        <taxon>Chelicerata</taxon>
        <taxon>Arachnida</taxon>
        <taxon>Acari</taxon>
        <taxon>Parasitiformes</taxon>
        <taxon>Ixodida</taxon>
        <taxon>Ixodoidea</taxon>
        <taxon>Ixodidae</taxon>
        <taxon>Rhipicephalinae</taxon>
        <taxon>Dermacentor</taxon>
    </lineage>
</organism>
<reference evidence="1" key="1">
    <citation type="submission" date="2020-05" db="EMBL/GenBank/DDBJ databases">
        <title>Large-scale comparative analyses of tick genomes elucidate their genetic diversity and vector capacities.</title>
        <authorList>
            <person name="Jia N."/>
            <person name="Wang J."/>
            <person name="Shi W."/>
            <person name="Du L."/>
            <person name="Sun Y."/>
            <person name="Zhan W."/>
            <person name="Jiang J."/>
            <person name="Wang Q."/>
            <person name="Zhang B."/>
            <person name="Ji P."/>
            <person name="Sakyi L.B."/>
            <person name="Cui X."/>
            <person name="Yuan T."/>
            <person name="Jiang B."/>
            <person name="Yang W."/>
            <person name="Lam T.T.-Y."/>
            <person name="Chang Q."/>
            <person name="Ding S."/>
            <person name="Wang X."/>
            <person name="Zhu J."/>
            <person name="Ruan X."/>
            <person name="Zhao L."/>
            <person name="Wei J."/>
            <person name="Que T."/>
            <person name="Du C."/>
            <person name="Cheng J."/>
            <person name="Dai P."/>
            <person name="Han X."/>
            <person name="Huang E."/>
            <person name="Gao Y."/>
            <person name="Liu J."/>
            <person name="Shao H."/>
            <person name="Ye R."/>
            <person name="Li L."/>
            <person name="Wei W."/>
            <person name="Wang X."/>
            <person name="Wang C."/>
            <person name="Yang T."/>
            <person name="Huo Q."/>
            <person name="Li W."/>
            <person name="Guo W."/>
            <person name="Chen H."/>
            <person name="Zhou L."/>
            <person name="Ni X."/>
            <person name="Tian J."/>
            <person name="Zhou Y."/>
            <person name="Sheng Y."/>
            <person name="Liu T."/>
            <person name="Pan Y."/>
            <person name="Xia L."/>
            <person name="Li J."/>
            <person name="Zhao F."/>
            <person name="Cao W."/>
        </authorList>
    </citation>
    <scope>NUCLEOTIDE SEQUENCE</scope>
    <source>
        <strain evidence="1">Dsil-2018</strain>
    </source>
</reference>
<accession>A0ACB8DZN8</accession>
<dbReference type="Proteomes" id="UP000821865">
    <property type="component" value="Chromosome 1"/>
</dbReference>